<sequence length="110" mass="12618">MKTVKRVAYSIIIIISVLVVAAIIYVQVKKNMLQSEVEEYLSQKGHSKDVLQEVDPSFGVLPYFAVTVTFKNEPEATYSYTREDGQIVQLDCEHNDPNAEENYEFKHCEN</sequence>
<keyword evidence="1" id="KW-1133">Transmembrane helix</keyword>
<keyword evidence="1" id="KW-0472">Membrane</keyword>
<accession>A0A0A2TG95</accession>
<evidence type="ECO:0000256" key="1">
    <source>
        <dbReference type="SAM" id="Phobius"/>
    </source>
</evidence>
<dbReference type="OrthoDB" id="2738731at2"/>
<keyword evidence="1" id="KW-0812">Transmembrane</keyword>
<keyword evidence="3" id="KW-1185">Reference proteome</keyword>
<protein>
    <recommendedName>
        <fullName evidence="4">DUF3139 domain-containing protein</fullName>
    </recommendedName>
</protein>
<evidence type="ECO:0000313" key="2">
    <source>
        <dbReference type="EMBL" id="KGP74584.1"/>
    </source>
</evidence>
<organism evidence="2 3">
    <name type="scientific">Pontibacillus yanchengensis Y32</name>
    <dbReference type="NCBI Taxonomy" id="1385514"/>
    <lineage>
        <taxon>Bacteria</taxon>
        <taxon>Bacillati</taxon>
        <taxon>Bacillota</taxon>
        <taxon>Bacilli</taxon>
        <taxon>Bacillales</taxon>
        <taxon>Bacillaceae</taxon>
        <taxon>Pontibacillus</taxon>
    </lineage>
</organism>
<proteinExistence type="predicted"/>
<name>A0A0A2TG95_9BACI</name>
<evidence type="ECO:0008006" key="4">
    <source>
        <dbReference type="Google" id="ProtNLM"/>
    </source>
</evidence>
<dbReference type="InterPro" id="IPR021486">
    <property type="entry name" value="DUF3139"/>
</dbReference>
<dbReference type="RefSeq" id="WP_036815129.1">
    <property type="nucleotide sequence ID" value="NZ_AVBF01000001.1"/>
</dbReference>
<dbReference type="STRING" id="1385514.N782_00475"/>
<reference evidence="2 3" key="1">
    <citation type="journal article" date="2015" name="Stand. Genomic Sci.">
        <title>High quality draft genome sequence of the moderately halophilic bacterium Pontibacillus yanchengensis Y32(T) and comparison among Pontibacillus genomes.</title>
        <authorList>
            <person name="Huang J."/>
            <person name="Qiao Z.X."/>
            <person name="Tang J.W."/>
            <person name="Wang G."/>
        </authorList>
    </citation>
    <scope>NUCLEOTIDE SEQUENCE [LARGE SCALE GENOMIC DNA]</scope>
    <source>
        <strain evidence="2 3">Y32</strain>
    </source>
</reference>
<feature type="transmembrane region" description="Helical" evidence="1">
    <location>
        <begin position="6"/>
        <end position="26"/>
    </location>
</feature>
<dbReference type="Proteomes" id="UP000030147">
    <property type="component" value="Unassembled WGS sequence"/>
</dbReference>
<comment type="caution">
    <text evidence="2">The sequence shown here is derived from an EMBL/GenBank/DDBJ whole genome shotgun (WGS) entry which is preliminary data.</text>
</comment>
<dbReference type="EMBL" id="AVBF01000001">
    <property type="protein sequence ID" value="KGP74584.1"/>
    <property type="molecule type" value="Genomic_DNA"/>
</dbReference>
<dbReference type="AlphaFoldDB" id="A0A0A2TG95"/>
<evidence type="ECO:0000313" key="3">
    <source>
        <dbReference type="Proteomes" id="UP000030147"/>
    </source>
</evidence>
<dbReference type="Pfam" id="PF11337">
    <property type="entry name" value="DUF3139"/>
    <property type="match status" value="1"/>
</dbReference>
<gene>
    <name evidence="2" type="ORF">N782_00475</name>
</gene>